<dbReference type="InterPro" id="IPR036388">
    <property type="entry name" value="WH-like_DNA-bd_sf"/>
</dbReference>
<proteinExistence type="inferred from homology"/>
<dbReference type="InterPro" id="IPR007627">
    <property type="entry name" value="RNA_pol_sigma70_r2"/>
</dbReference>
<evidence type="ECO:0000256" key="5">
    <source>
        <dbReference type="ARBA" id="ARBA00023163"/>
    </source>
</evidence>
<dbReference type="SUPFAM" id="SSF88946">
    <property type="entry name" value="Sigma2 domain of RNA polymerase sigma factors"/>
    <property type="match status" value="1"/>
</dbReference>
<evidence type="ECO:0000259" key="6">
    <source>
        <dbReference type="Pfam" id="PF04542"/>
    </source>
</evidence>
<dbReference type="InterPro" id="IPR013325">
    <property type="entry name" value="RNA_pol_sigma_r2"/>
</dbReference>
<keyword evidence="5" id="KW-0804">Transcription</keyword>
<dbReference type="EMBL" id="BOPF01000003">
    <property type="protein sequence ID" value="GIJ44361.1"/>
    <property type="molecule type" value="Genomic_DNA"/>
</dbReference>
<dbReference type="Pfam" id="PF04545">
    <property type="entry name" value="Sigma70_r4"/>
    <property type="match status" value="1"/>
</dbReference>
<evidence type="ECO:0000259" key="7">
    <source>
        <dbReference type="Pfam" id="PF04545"/>
    </source>
</evidence>
<evidence type="ECO:0000256" key="4">
    <source>
        <dbReference type="ARBA" id="ARBA00023125"/>
    </source>
</evidence>
<dbReference type="Proteomes" id="UP000619260">
    <property type="component" value="Unassembled WGS sequence"/>
</dbReference>
<keyword evidence="9" id="KW-1185">Reference proteome</keyword>
<dbReference type="InterPro" id="IPR007630">
    <property type="entry name" value="RNA_pol_sigma70_r4"/>
</dbReference>
<keyword evidence="2" id="KW-0805">Transcription regulation</keyword>
<dbReference type="SUPFAM" id="SSF88659">
    <property type="entry name" value="Sigma3 and sigma4 domains of RNA polymerase sigma factors"/>
    <property type="match status" value="1"/>
</dbReference>
<dbReference type="CDD" id="cd06171">
    <property type="entry name" value="Sigma70_r4"/>
    <property type="match status" value="1"/>
</dbReference>
<feature type="domain" description="RNA polymerase sigma-70 region 4" evidence="7">
    <location>
        <begin position="105"/>
        <end position="154"/>
    </location>
</feature>
<dbReference type="GO" id="GO:0006352">
    <property type="term" value="P:DNA-templated transcription initiation"/>
    <property type="evidence" value="ECO:0007669"/>
    <property type="project" value="InterPro"/>
</dbReference>
<dbReference type="PANTHER" id="PTHR43133">
    <property type="entry name" value="RNA POLYMERASE ECF-TYPE SIGMA FACTO"/>
    <property type="match status" value="1"/>
</dbReference>
<comment type="similarity">
    <text evidence="1">Belongs to the sigma-70 factor family. ECF subfamily.</text>
</comment>
<dbReference type="AlphaFoldDB" id="A0A8J3YI40"/>
<dbReference type="Gene3D" id="1.10.10.10">
    <property type="entry name" value="Winged helix-like DNA-binding domain superfamily/Winged helix DNA-binding domain"/>
    <property type="match status" value="1"/>
</dbReference>
<protein>
    <submittedName>
        <fullName evidence="8">RNA polymerase sigma factor SigL</fullName>
    </submittedName>
</protein>
<dbReference type="GO" id="GO:0016987">
    <property type="term" value="F:sigma factor activity"/>
    <property type="evidence" value="ECO:0007669"/>
    <property type="project" value="UniProtKB-KW"/>
</dbReference>
<keyword evidence="4" id="KW-0238">DNA-binding</keyword>
<dbReference type="Gene3D" id="1.10.1740.10">
    <property type="match status" value="1"/>
</dbReference>
<dbReference type="InterPro" id="IPR014284">
    <property type="entry name" value="RNA_pol_sigma-70_dom"/>
</dbReference>
<evidence type="ECO:0000256" key="1">
    <source>
        <dbReference type="ARBA" id="ARBA00010641"/>
    </source>
</evidence>
<reference evidence="8" key="1">
    <citation type="submission" date="2021-01" db="EMBL/GenBank/DDBJ databases">
        <title>Whole genome shotgun sequence of Virgisporangium aliadipatigenens NBRC 105644.</title>
        <authorList>
            <person name="Komaki H."/>
            <person name="Tamura T."/>
        </authorList>
    </citation>
    <scope>NUCLEOTIDE SEQUENCE</scope>
    <source>
        <strain evidence="8">NBRC 105644</strain>
    </source>
</reference>
<name>A0A8J3YI40_9ACTN</name>
<dbReference type="NCBIfam" id="TIGR02937">
    <property type="entry name" value="sigma70-ECF"/>
    <property type="match status" value="1"/>
</dbReference>
<dbReference type="InterPro" id="IPR013324">
    <property type="entry name" value="RNA_pol_sigma_r3/r4-like"/>
</dbReference>
<dbReference type="PANTHER" id="PTHR43133:SF52">
    <property type="entry name" value="ECF RNA POLYMERASE SIGMA FACTOR SIGL"/>
    <property type="match status" value="1"/>
</dbReference>
<organism evidence="8 9">
    <name type="scientific">Virgisporangium aliadipatigenens</name>
    <dbReference type="NCBI Taxonomy" id="741659"/>
    <lineage>
        <taxon>Bacteria</taxon>
        <taxon>Bacillati</taxon>
        <taxon>Actinomycetota</taxon>
        <taxon>Actinomycetes</taxon>
        <taxon>Micromonosporales</taxon>
        <taxon>Micromonosporaceae</taxon>
        <taxon>Virgisporangium</taxon>
    </lineage>
</organism>
<evidence type="ECO:0000313" key="8">
    <source>
        <dbReference type="EMBL" id="GIJ44361.1"/>
    </source>
</evidence>
<accession>A0A8J3YI40</accession>
<sequence length="163" mass="18451">MRAVHTANAAPLHRFLLRLVDGRQEAAEDLFQETMLRAWRNLDELPPDGDAQRRWLFRVARNLAIDALRARQARPPEVGDLDPGRVPVAADVLECVLDRQLLDDALRRLSPEHRTVLVRLYYEDASVADVAASTGVPEGTVRSRSYYALRTVREFLERAGGRP</sequence>
<feature type="domain" description="RNA polymerase sigma-70 region 2" evidence="6">
    <location>
        <begin position="7"/>
        <end position="72"/>
    </location>
</feature>
<keyword evidence="3" id="KW-0731">Sigma factor</keyword>
<dbReference type="Pfam" id="PF04542">
    <property type="entry name" value="Sigma70_r2"/>
    <property type="match status" value="1"/>
</dbReference>
<dbReference type="InterPro" id="IPR039425">
    <property type="entry name" value="RNA_pol_sigma-70-like"/>
</dbReference>
<evidence type="ECO:0000256" key="2">
    <source>
        <dbReference type="ARBA" id="ARBA00023015"/>
    </source>
</evidence>
<evidence type="ECO:0000313" key="9">
    <source>
        <dbReference type="Proteomes" id="UP000619260"/>
    </source>
</evidence>
<evidence type="ECO:0000256" key="3">
    <source>
        <dbReference type="ARBA" id="ARBA00023082"/>
    </source>
</evidence>
<comment type="caution">
    <text evidence="8">The sequence shown here is derived from an EMBL/GenBank/DDBJ whole genome shotgun (WGS) entry which is preliminary data.</text>
</comment>
<dbReference type="GO" id="GO:0003677">
    <property type="term" value="F:DNA binding"/>
    <property type="evidence" value="ECO:0007669"/>
    <property type="project" value="UniProtKB-KW"/>
</dbReference>
<gene>
    <name evidence="8" type="ORF">Val02_12470</name>
</gene>